<dbReference type="Gene3D" id="1.10.760.10">
    <property type="entry name" value="Cytochrome c-like domain"/>
    <property type="match status" value="2"/>
</dbReference>
<name>A0A2D0N7F5_FLAN2</name>
<keyword evidence="2 7" id="KW-0349">Heme</keyword>
<evidence type="ECO:0000256" key="7">
    <source>
        <dbReference type="PROSITE-ProRule" id="PRU00433"/>
    </source>
</evidence>
<dbReference type="PROSITE" id="PS51007">
    <property type="entry name" value="CYTC"/>
    <property type="match status" value="1"/>
</dbReference>
<sequence length="408" mass="45850">MATKFTRFLLSSLMLATLLSSCIKDQEEITTRFYDPADYAVLERVLNIPNDQIDYQATLAPHMKFTGMQAPELSDTKALLGRVLFYDTKLSANNSVSCASCHQQSLAFSDDVAKSEGFNGELTKRNSQALAATANFQSSYGTADVNGNTLVNVASNDVDFKASTSAGFFWDDRALTIAEQSRQTIQDKVEMGMDLGELAAKLQKEDYYQVLFRKAFGVPVVTEDRILESLQEFVNSFVSTKTKFDEGMNQHNTPFSEFLNYTQQENLGKQLFNNNCSSCHGADMSNQAERVAHNGLEIRDNDLGVGGITNVASDEGKFKVPFLRNVAITGPYMHDGRFATLEEVIDHYSEGVNMHPNLDFRLRDPMQTDQPVRFNFSQEEKSALLAFLRTLTDQELIYDERFSDPFWK</sequence>
<dbReference type="InterPro" id="IPR004852">
    <property type="entry name" value="Di-haem_cyt_c_peroxidsae"/>
</dbReference>
<dbReference type="GO" id="GO:0020037">
    <property type="term" value="F:heme binding"/>
    <property type="evidence" value="ECO:0007669"/>
    <property type="project" value="InterPro"/>
</dbReference>
<protein>
    <submittedName>
        <fullName evidence="9">Cytochrome-c peroxidase</fullName>
    </submittedName>
</protein>
<dbReference type="InterPro" id="IPR051395">
    <property type="entry name" value="Cytochrome_c_Peroxidase/MauG"/>
</dbReference>
<evidence type="ECO:0000256" key="3">
    <source>
        <dbReference type="ARBA" id="ARBA00022723"/>
    </source>
</evidence>
<dbReference type="GO" id="GO:0004130">
    <property type="term" value="F:cytochrome-c peroxidase activity"/>
    <property type="evidence" value="ECO:0007669"/>
    <property type="project" value="TreeGrafter"/>
</dbReference>
<dbReference type="GO" id="GO:0030313">
    <property type="term" value="C:cell envelope"/>
    <property type="evidence" value="ECO:0007669"/>
    <property type="project" value="UniProtKB-SubCell"/>
</dbReference>
<comment type="subcellular location">
    <subcellularLocation>
        <location evidence="1">Cell envelope</location>
    </subcellularLocation>
</comment>
<comment type="caution">
    <text evidence="9">The sequence shown here is derived from an EMBL/GenBank/DDBJ whole genome shotgun (WGS) entry which is preliminary data.</text>
</comment>
<dbReference type="RefSeq" id="WP_143473474.1">
    <property type="nucleotide sequence ID" value="NZ_PDUD01000025.1"/>
</dbReference>
<dbReference type="PROSITE" id="PS51257">
    <property type="entry name" value="PROKAR_LIPOPROTEIN"/>
    <property type="match status" value="1"/>
</dbReference>
<dbReference type="EMBL" id="PDUD01000025">
    <property type="protein sequence ID" value="PHN04452.1"/>
    <property type="molecule type" value="Genomic_DNA"/>
</dbReference>
<keyword evidence="3 7" id="KW-0479">Metal-binding</keyword>
<feature type="domain" description="Cytochrome c" evidence="8">
    <location>
        <begin position="263"/>
        <end position="392"/>
    </location>
</feature>
<dbReference type="SUPFAM" id="SSF46626">
    <property type="entry name" value="Cytochrome c"/>
    <property type="match status" value="2"/>
</dbReference>
<dbReference type="OrthoDB" id="9805202at2"/>
<keyword evidence="5" id="KW-0560">Oxidoreductase</keyword>
<keyword evidence="9" id="KW-0575">Peroxidase</keyword>
<dbReference type="InterPro" id="IPR009056">
    <property type="entry name" value="Cyt_c-like_dom"/>
</dbReference>
<gene>
    <name evidence="9" type="ORF">CRP01_20810</name>
</gene>
<accession>A0A2D0N7F5</accession>
<evidence type="ECO:0000256" key="5">
    <source>
        <dbReference type="ARBA" id="ARBA00023002"/>
    </source>
</evidence>
<evidence type="ECO:0000313" key="9">
    <source>
        <dbReference type="EMBL" id="PHN04452.1"/>
    </source>
</evidence>
<dbReference type="GO" id="GO:0046872">
    <property type="term" value="F:metal ion binding"/>
    <property type="evidence" value="ECO:0007669"/>
    <property type="project" value="UniProtKB-KW"/>
</dbReference>
<keyword evidence="10" id="KW-1185">Reference proteome</keyword>
<evidence type="ECO:0000259" key="8">
    <source>
        <dbReference type="PROSITE" id="PS51007"/>
    </source>
</evidence>
<dbReference type="AlphaFoldDB" id="A0A2D0N7F5"/>
<dbReference type="Proteomes" id="UP000223913">
    <property type="component" value="Unassembled WGS sequence"/>
</dbReference>
<evidence type="ECO:0000256" key="1">
    <source>
        <dbReference type="ARBA" id="ARBA00004196"/>
    </source>
</evidence>
<reference evidence="9 10" key="1">
    <citation type="submission" date="2017-10" db="EMBL/GenBank/DDBJ databases">
        <title>The draft genome sequence of Lewinella nigricans NBRC 102662.</title>
        <authorList>
            <person name="Wang K."/>
        </authorList>
    </citation>
    <scope>NUCLEOTIDE SEQUENCE [LARGE SCALE GENOMIC DNA]</scope>
    <source>
        <strain evidence="9 10">NBRC 102662</strain>
    </source>
</reference>
<dbReference type="PANTHER" id="PTHR30600">
    <property type="entry name" value="CYTOCHROME C PEROXIDASE-RELATED"/>
    <property type="match status" value="1"/>
</dbReference>
<evidence type="ECO:0000256" key="2">
    <source>
        <dbReference type="ARBA" id="ARBA00022617"/>
    </source>
</evidence>
<keyword evidence="6 7" id="KW-0408">Iron</keyword>
<dbReference type="PANTHER" id="PTHR30600:SF10">
    <property type="entry name" value="BLL6722 PROTEIN"/>
    <property type="match status" value="1"/>
</dbReference>
<dbReference type="Pfam" id="PF03150">
    <property type="entry name" value="CCP_MauG"/>
    <property type="match status" value="1"/>
</dbReference>
<proteinExistence type="predicted"/>
<dbReference type="InterPro" id="IPR036909">
    <property type="entry name" value="Cyt_c-like_dom_sf"/>
</dbReference>
<organism evidence="9 10">
    <name type="scientific">Flavilitoribacter nigricans (strain ATCC 23147 / DSM 23189 / NBRC 102662 / NCIMB 1420 / SS-2)</name>
    <name type="common">Lewinella nigricans</name>
    <dbReference type="NCBI Taxonomy" id="1122177"/>
    <lineage>
        <taxon>Bacteria</taxon>
        <taxon>Pseudomonadati</taxon>
        <taxon>Bacteroidota</taxon>
        <taxon>Saprospiria</taxon>
        <taxon>Saprospirales</taxon>
        <taxon>Lewinellaceae</taxon>
        <taxon>Flavilitoribacter</taxon>
    </lineage>
</organism>
<evidence type="ECO:0000256" key="6">
    <source>
        <dbReference type="ARBA" id="ARBA00023004"/>
    </source>
</evidence>
<dbReference type="GO" id="GO:0009055">
    <property type="term" value="F:electron transfer activity"/>
    <property type="evidence" value="ECO:0007669"/>
    <property type="project" value="InterPro"/>
</dbReference>
<keyword evidence="4" id="KW-0732">Signal</keyword>
<evidence type="ECO:0000313" key="10">
    <source>
        <dbReference type="Proteomes" id="UP000223913"/>
    </source>
</evidence>
<evidence type="ECO:0000256" key="4">
    <source>
        <dbReference type="ARBA" id="ARBA00022729"/>
    </source>
</evidence>
<dbReference type="Pfam" id="PF00034">
    <property type="entry name" value="Cytochrom_C"/>
    <property type="match status" value="1"/>
</dbReference>